<feature type="region of interest" description="Disordered" evidence="8">
    <location>
        <begin position="352"/>
        <end position="404"/>
    </location>
</feature>
<feature type="compositionally biased region" description="Basic and acidic residues" evidence="8">
    <location>
        <begin position="461"/>
        <end position="472"/>
    </location>
</feature>
<feature type="compositionally biased region" description="Basic and acidic residues" evidence="8">
    <location>
        <begin position="7"/>
        <end position="19"/>
    </location>
</feature>
<keyword evidence="10" id="KW-1185">Reference proteome</keyword>
<evidence type="ECO:0000313" key="10">
    <source>
        <dbReference type="Proteomes" id="UP000790833"/>
    </source>
</evidence>
<feature type="compositionally biased region" description="Polar residues" evidence="8">
    <location>
        <begin position="616"/>
        <end position="629"/>
    </location>
</feature>
<dbReference type="Pfam" id="PF05793">
    <property type="entry name" value="TFIIF_alpha"/>
    <property type="match status" value="1"/>
</dbReference>
<dbReference type="GeneID" id="66115126"/>
<feature type="compositionally biased region" description="Basic and acidic residues" evidence="8">
    <location>
        <begin position="102"/>
        <end position="114"/>
    </location>
</feature>
<evidence type="ECO:0000256" key="4">
    <source>
        <dbReference type="ARBA" id="ARBA00023125"/>
    </source>
</evidence>
<keyword evidence="4 7" id="KW-0238">DNA-binding</keyword>
<dbReference type="OrthoDB" id="76676at2759"/>
<feature type="compositionally biased region" description="Polar residues" evidence="8">
    <location>
        <begin position="357"/>
        <end position="366"/>
    </location>
</feature>
<feature type="region of interest" description="Disordered" evidence="8">
    <location>
        <begin position="1"/>
        <end position="45"/>
    </location>
</feature>
<dbReference type="GO" id="GO:0001096">
    <property type="term" value="F:TFIIF-class transcription factor complex binding"/>
    <property type="evidence" value="ECO:0007669"/>
    <property type="project" value="TreeGrafter"/>
</dbReference>
<keyword evidence="6 7" id="KW-0539">Nucleus</keyword>
<dbReference type="SUPFAM" id="SSF50916">
    <property type="entry name" value="Rap30/74 interaction domains"/>
    <property type="match status" value="1"/>
</dbReference>
<reference evidence="9" key="1">
    <citation type="submission" date="2021-03" db="EMBL/GenBank/DDBJ databases">
        <authorList>
            <person name="Palmer J.M."/>
        </authorList>
    </citation>
    <scope>NUCLEOTIDE SEQUENCE</scope>
    <source>
        <strain evidence="9">ARV_011</strain>
    </source>
</reference>
<evidence type="ECO:0000313" key="9">
    <source>
        <dbReference type="EMBL" id="KAG7192354.1"/>
    </source>
</evidence>
<evidence type="ECO:0000256" key="5">
    <source>
        <dbReference type="ARBA" id="ARBA00023163"/>
    </source>
</evidence>
<protein>
    <recommendedName>
        <fullName evidence="7">Transcription initiation factor IIF subunit alpha</fullName>
    </recommendedName>
</protein>
<dbReference type="GO" id="GO:0005674">
    <property type="term" value="C:transcription factor TFIIF complex"/>
    <property type="evidence" value="ECO:0007669"/>
    <property type="project" value="TreeGrafter"/>
</dbReference>
<evidence type="ECO:0000256" key="2">
    <source>
        <dbReference type="ARBA" id="ARBA00005249"/>
    </source>
</evidence>
<evidence type="ECO:0000256" key="3">
    <source>
        <dbReference type="ARBA" id="ARBA00023015"/>
    </source>
</evidence>
<dbReference type="InterPro" id="IPR011039">
    <property type="entry name" value="TFIIF_interaction"/>
</dbReference>
<comment type="caution">
    <text evidence="9">The sequence shown here is derived from an EMBL/GenBank/DDBJ whole genome shotgun (WGS) entry which is preliminary data.</text>
</comment>
<comment type="similarity">
    <text evidence="2 7">Belongs to the TFIIF alpha subunit family.</text>
</comment>
<proteinExistence type="inferred from homology"/>
<dbReference type="GO" id="GO:0003677">
    <property type="term" value="F:DNA binding"/>
    <property type="evidence" value="ECO:0007669"/>
    <property type="project" value="UniProtKB-KW"/>
</dbReference>
<comment type="subcellular location">
    <subcellularLocation>
        <location evidence="1 7">Nucleus</location>
    </subcellularLocation>
</comment>
<dbReference type="GO" id="GO:0032968">
    <property type="term" value="P:positive regulation of transcription elongation by RNA polymerase II"/>
    <property type="evidence" value="ECO:0007669"/>
    <property type="project" value="InterPro"/>
</dbReference>
<feature type="compositionally biased region" description="Basic and acidic residues" evidence="8">
    <location>
        <begin position="210"/>
        <end position="221"/>
    </location>
</feature>
<dbReference type="EMBL" id="JAHMUF010000018">
    <property type="protein sequence ID" value="KAG7192354.1"/>
    <property type="molecule type" value="Genomic_DNA"/>
</dbReference>
<evidence type="ECO:0000256" key="8">
    <source>
        <dbReference type="SAM" id="MobiDB-lite"/>
    </source>
</evidence>
<feature type="region of interest" description="Disordered" evidence="8">
    <location>
        <begin position="461"/>
        <end position="531"/>
    </location>
</feature>
<feature type="compositionally biased region" description="Low complexity" evidence="8">
    <location>
        <begin position="24"/>
        <end position="40"/>
    </location>
</feature>
<sequence length="705" mass="77805">MNQSSIGKEEPSVKKESGTDKNASTGTNSNNPPPSSSGSSKYSVADGWQDIPLKSCTKEEAEDIRYHLMRFLTKQNVDIVKNFEKPVRLHRKDPRNIQFQLTRKEIDQRKREQEAAGGGAGSSGGNGFSNRKQQPQFKEGNGEGLNKEDGDGNEANDSGMNEDTDGEVKQEGGNNNNNINNNNADNNNNTEASANRPKDGSEGPPEDGDDNNKEKKDKNKPDMSQVAPDGGARKSKKAVFKRKTRQINLMDDNKRKLRYEEYYPWVVEDYEGKNVFVGSYEAGASDTTTVLFVFDKDGFKMVPTEKVYRFTPRNKYATLTLEEAESRMEKNSLVPRWLMRRMEDNANVGGVVDSRFRNSTSSSTGVISPAGSSGGGGGASSKRRLRTVAGEETGGDPDSDRDELDYDEEFADDEEAPVMDGDEEENKFVERKMKKEMLKASHFDAQEDVGSDEDIDDLFETEKSRKVNAEGKKLKKVLHKTEGGVYDSDDDDDKLNPYLSKSDLESDDESDTNEVAVKPEPTDGEYNNNLKPEVPTARAFSVSYLGDAFVVIKAPKTFLEGFPAGEWNPNVGIKRPLPKTNESPRKRIKTEDGTPKLKINIKKENGATAGARDTPRNTPSPGNRAQTKSPSPPGMAVDLNSSGPDGNLVTTKDVLDIVREAPLTTKELLVKLKAKVNAHADNRPRIISIVRLNLKLVDGKLVSKD</sequence>
<gene>
    <name evidence="9" type="ORF">KQ657_001752</name>
</gene>
<name>A0A9P7V6M6_9ASCO</name>
<comment type="function">
    <text evidence="7">TFIIF is a general transcription initiation factor that binds to RNA polymerase II and helps to recruit it to the initiation complex in collaboration with TFIIB. It promotes transcription elongation.</text>
</comment>
<accession>A0A9P7V6M6</accession>
<dbReference type="RefSeq" id="XP_043047904.1">
    <property type="nucleotide sequence ID" value="XM_043192536.1"/>
</dbReference>
<feature type="compositionally biased region" description="Basic and acidic residues" evidence="8">
    <location>
        <begin position="582"/>
        <end position="605"/>
    </location>
</feature>
<dbReference type="Proteomes" id="UP000790833">
    <property type="component" value="Unassembled WGS sequence"/>
</dbReference>
<keyword evidence="3 7" id="KW-0805">Transcription regulation</keyword>
<dbReference type="GO" id="GO:0016251">
    <property type="term" value="F:RNA polymerase II general transcription initiation factor activity"/>
    <property type="evidence" value="ECO:0007669"/>
    <property type="project" value="TreeGrafter"/>
</dbReference>
<feature type="region of interest" description="Disordered" evidence="8">
    <location>
        <begin position="90"/>
        <end position="240"/>
    </location>
</feature>
<feature type="compositionally biased region" description="Gly residues" evidence="8">
    <location>
        <begin position="116"/>
        <end position="127"/>
    </location>
</feature>
<dbReference type="PANTHER" id="PTHR13011:SF0">
    <property type="entry name" value="GENERAL TRANSCRIPTION FACTOR IIF SUBUNIT 1"/>
    <property type="match status" value="1"/>
</dbReference>
<dbReference type="PANTHER" id="PTHR13011">
    <property type="entry name" value="TFIIF-ALPHA"/>
    <property type="match status" value="1"/>
</dbReference>
<dbReference type="InterPro" id="IPR008851">
    <property type="entry name" value="TFIIF-alpha"/>
</dbReference>
<feature type="compositionally biased region" description="Low complexity" evidence="8">
    <location>
        <begin position="174"/>
        <end position="189"/>
    </location>
</feature>
<dbReference type="GO" id="GO:0006367">
    <property type="term" value="P:transcription initiation at RNA polymerase II promoter"/>
    <property type="evidence" value="ECO:0007669"/>
    <property type="project" value="InterPro"/>
</dbReference>
<dbReference type="AlphaFoldDB" id="A0A9P7V6M6"/>
<evidence type="ECO:0000256" key="7">
    <source>
        <dbReference type="RuleBase" id="RU366044"/>
    </source>
</evidence>
<evidence type="ECO:0000256" key="6">
    <source>
        <dbReference type="ARBA" id="ARBA00023242"/>
    </source>
</evidence>
<organism evidence="9 10">
    <name type="scientific">Scheffersomyces spartinae</name>
    <dbReference type="NCBI Taxonomy" id="45513"/>
    <lineage>
        <taxon>Eukaryota</taxon>
        <taxon>Fungi</taxon>
        <taxon>Dikarya</taxon>
        <taxon>Ascomycota</taxon>
        <taxon>Saccharomycotina</taxon>
        <taxon>Pichiomycetes</taxon>
        <taxon>Debaryomycetaceae</taxon>
        <taxon>Scheffersomyces</taxon>
    </lineage>
</organism>
<feature type="compositionally biased region" description="Acidic residues" evidence="8">
    <location>
        <begin position="393"/>
        <end position="404"/>
    </location>
</feature>
<evidence type="ECO:0000256" key="1">
    <source>
        <dbReference type="ARBA" id="ARBA00004123"/>
    </source>
</evidence>
<feature type="region of interest" description="Disordered" evidence="8">
    <location>
        <begin position="572"/>
        <end position="645"/>
    </location>
</feature>
<keyword evidence="5 7" id="KW-0804">Transcription</keyword>